<gene>
    <name evidence="3" type="ORF">DP107_09730</name>
</gene>
<dbReference type="EMBL" id="QMDX01000005">
    <property type="protein sequence ID" value="TSD13919.1"/>
    <property type="molecule type" value="Genomic_DNA"/>
</dbReference>
<dbReference type="RefSeq" id="WP_144261967.1">
    <property type="nucleotide sequence ID" value="NZ_QMDX01000005.1"/>
</dbReference>
<dbReference type="InParanoid" id="A0A554N989"/>
<dbReference type="InterPro" id="IPR029058">
    <property type="entry name" value="AB_hydrolase_fold"/>
</dbReference>
<dbReference type="PANTHER" id="PTHR43798">
    <property type="entry name" value="MONOACYLGLYCEROL LIPASE"/>
    <property type="match status" value="1"/>
</dbReference>
<dbReference type="PANTHER" id="PTHR43798:SF33">
    <property type="entry name" value="HYDROLASE, PUTATIVE (AFU_ORTHOLOGUE AFUA_2G14860)-RELATED"/>
    <property type="match status" value="1"/>
</dbReference>
<sequence length="315" mass="33701">MQPTPTTVTATDGTDLRLWDQPTEDGDDGTAVVHVHGSITNSRALFAPPVEGDDSYSWLGATARTGRTALALDVRGYGDSDRPPELDEPPEANDPPVRAPTAAKDIAAAVEAAADRFETVHLLGVSWGTMTCGYYLAHHADDAPVASLTQVAPVHRPPWTFGEVTTALGVDAGLDAYYRQQYDEVRERQGVADEGSDPLFEAVWRAQVESDQGVDEDTYLAQAGALADTARACDGEPVYDAEAVDVPALVVRGTDDAISVREDAIGLYDELGATADRKEYAELAGADHYAMHGARRQALYDAVTAHYDRVEGALD</sequence>
<dbReference type="Pfam" id="PF00561">
    <property type="entry name" value="Abhydrolase_1"/>
    <property type="match status" value="1"/>
</dbReference>
<dbReference type="Gene3D" id="3.40.50.1820">
    <property type="entry name" value="alpha/beta hydrolase"/>
    <property type="match status" value="1"/>
</dbReference>
<feature type="compositionally biased region" description="Basic and acidic residues" evidence="1">
    <location>
        <begin position="76"/>
        <end position="85"/>
    </location>
</feature>
<keyword evidence="4" id="KW-1185">Reference proteome</keyword>
<feature type="domain" description="AB hydrolase-1" evidence="2">
    <location>
        <begin position="55"/>
        <end position="289"/>
    </location>
</feature>
<dbReference type="InterPro" id="IPR050266">
    <property type="entry name" value="AB_hydrolase_sf"/>
</dbReference>
<feature type="compositionally biased region" description="Low complexity" evidence="1">
    <location>
        <begin position="1"/>
        <end position="13"/>
    </location>
</feature>
<protein>
    <submittedName>
        <fullName evidence="3">Alpha/beta hydrolase</fullName>
    </submittedName>
</protein>
<dbReference type="SUPFAM" id="SSF53474">
    <property type="entry name" value="alpha/beta-Hydrolases"/>
    <property type="match status" value="1"/>
</dbReference>
<feature type="region of interest" description="Disordered" evidence="1">
    <location>
        <begin position="1"/>
        <end position="27"/>
    </location>
</feature>
<evidence type="ECO:0000256" key="1">
    <source>
        <dbReference type="SAM" id="MobiDB-lite"/>
    </source>
</evidence>
<organism evidence="3 4">
    <name type="scientific">Haloglomus irregulare</name>
    <dbReference type="NCBI Taxonomy" id="2234134"/>
    <lineage>
        <taxon>Archaea</taxon>
        <taxon>Methanobacteriati</taxon>
        <taxon>Methanobacteriota</taxon>
        <taxon>Stenosarchaea group</taxon>
        <taxon>Halobacteria</taxon>
        <taxon>Halobacteriales</taxon>
        <taxon>Natronomonadaceae</taxon>
        <taxon>Haloglomus</taxon>
    </lineage>
</organism>
<reference evidence="3 4" key="1">
    <citation type="submission" date="2018-06" db="EMBL/GenBank/DDBJ databases">
        <title>Natronomonas sp. F16-60 a new haloarchaeon isolated from a solar saltern of Isla Cristina, Huelva, Spain.</title>
        <authorList>
            <person name="Duran-Viseras A."/>
            <person name="Sanchez-Porro C."/>
            <person name="Ventosa A."/>
        </authorList>
    </citation>
    <scope>NUCLEOTIDE SEQUENCE [LARGE SCALE GENOMIC DNA]</scope>
    <source>
        <strain evidence="3 4">F16-60</strain>
    </source>
</reference>
<dbReference type="AlphaFoldDB" id="A0A554N989"/>
<dbReference type="Proteomes" id="UP000319894">
    <property type="component" value="Unassembled WGS sequence"/>
</dbReference>
<evidence type="ECO:0000313" key="4">
    <source>
        <dbReference type="Proteomes" id="UP000319894"/>
    </source>
</evidence>
<evidence type="ECO:0000259" key="2">
    <source>
        <dbReference type="Pfam" id="PF00561"/>
    </source>
</evidence>
<feature type="region of interest" description="Disordered" evidence="1">
    <location>
        <begin position="75"/>
        <end position="98"/>
    </location>
</feature>
<dbReference type="OrthoDB" id="182518at2157"/>
<name>A0A554N989_9EURY</name>
<dbReference type="GO" id="GO:0016787">
    <property type="term" value="F:hydrolase activity"/>
    <property type="evidence" value="ECO:0007669"/>
    <property type="project" value="UniProtKB-KW"/>
</dbReference>
<dbReference type="InterPro" id="IPR000073">
    <property type="entry name" value="AB_hydrolase_1"/>
</dbReference>
<proteinExistence type="predicted"/>
<comment type="caution">
    <text evidence="3">The sequence shown here is derived from an EMBL/GenBank/DDBJ whole genome shotgun (WGS) entry which is preliminary data.</text>
</comment>
<keyword evidence="3" id="KW-0378">Hydrolase</keyword>
<accession>A0A554N989</accession>
<dbReference type="GO" id="GO:0016020">
    <property type="term" value="C:membrane"/>
    <property type="evidence" value="ECO:0007669"/>
    <property type="project" value="TreeGrafter"/>
</dbReference>
<evidence type="ECO:0000313" key="3">
    <source>
        <dbReference type="EMBL" id="TSD13919.1"/>
    </source>
</evidence>